<dbReference type="Proteomes" id="UP000177610">
    <property type="component" value="Unassembled WGS sequence"/>
</dbReference>
<evidence type="ECO:0000256" key="8">
    <source>
        <dbReference type="ARBA" id="ARBA00022842"/>
    </source>
</evidence>
<evidence type="ECO:0000256" key="10">
    <source>
        <dbReference type="PIRSR" id="PIRSR605002-1"/>
    </source>
</evidence>
<sequence length="265" mass="29982">MKISNLNKLGQKDLIVFDLDGTLARTKSPMDKEMARILKQLLSVKKVAVIGGGKYEVFQMQLLNELKASKKLLENLFLFPTTATVFYKYQNGWKKVYYHGLTKQQVKHIEDAFNWVFKQIGYKQPEKTYGDIIENRGSQVSWSVYGQDLVTALGSKGVKMKEEWKKKNTPLKMKIAKLVQKRLPGLEVRAAGFTTVDVTKKGIDKGYGINQIQKHLKTPIKKMLFIGDAIVPGGNDYAVVRTGVDYIPIKGPEETKKIIKKIIGT</sequence>
<dbReference type="GO" id="GO:0006487">
    <property type="term" value="P:protein N-linked glycosylation"/>
    <property type="evidence" value="ECO:0007669"/>
    <property type="project" value="TreeGrafter"/>
</dbReference>
<dbReference type="EMBL" id="MFEH01000001">
    <property type="protein sequence ID" value="OGE74451.1"/>
    <property type="molecule type" value="Genomic_DNA"/>
</dbReference>
<feature type="binding site" evidence="11">
    <location>
        <position position="197"/>
    </location>
    <ligand>
        <name>alpha-D-mannose 1-phosphate</name>
        <dbReference type="ChEBI" id="CHEBI:58409"/>
    </ligand>
</feature>
<dbReference type="PANTHER" id="PTHR10466">
    <property type="entry name" value="PHOSPHOMANNOMUTASE"/>
    <property type="match status" value="1"/>
</dbReference>
<dbReference type="GO" id="GO:0009298">
    <property type="term" value="P:GDP-mannose biosynthetic process"/>
    <property type="evidence" value="ECO:0007669"/>
    <property type="project" value="UniProtKB-UniPathway"/>
</dbReference>
<evidence type="ECO:0000256" key="6">
    <source>
        <dbReference type="ARBA" id="ARBA00022490"/>
    </source>
</evidence>
<dbReference type="InterPro" id="IPR036412">
    <property type="entry name" value="HAD-like_sf"/>
</dbReference>
<proteinExistence type="inferred from homology"/>
<dbReference type="InterPro" id="IPR043169">
    <property type="entry name" value="PMM_cap"/>
</dbReference>
<name>A0A1F5N9S5_9BACT</name>
<dbReference type="UniPathway" id="UPA00126">
    <property type="reaction ID" value="UER00424"/>
</dbReference>
<keyword evidence="8 12" id="KW-0460">Magnesium</keyword>
<evidence type="ECO:0000313" key="14">
    <source>
        <dbReference type="Proteomes" id="UP000177610"/>
    </source>
</evidence>
<comment type="caution">
    <text evidence="13">The sequence shown here is derived from an EMBL/GenBank/DDBJ whole genome shotgun (WGS) entry which is preliminary data.</text>
</comment>
<keyword evidence="9" id="KW-0413">Isomerase</keyword>
<dbReference type="STRING" id="1817821.A2717_02870"/>
<dbReference type="InterPro" id="IPR006379">
    <property type="entry name" value="HAD-SF_hydro_IIB"/>
</dbReference>
<feature type="binding site" evidence="12">
    <location>
        <position position="18"/>
    </location>
    <ligand>
        <name>Mg(2+)</name>
        <dbReference type="ChEBI" id="CHEBI:18420"/>
        <label>1</label>
    </ligand>
</feature>
<organism evidence="13 14">
    <name type="scientific">Candidatus Doudnabacteria bacterium RIFCSPHIGHO2_01_FULL_41_86</name>
    <dbReference type="NCBI Taxonomy" id="1817821"/>
    <lineage>
        <taxon>Bacteria</taxon>
        <taxon>Candidatus Doudnaibacteriota</taxon>
    </lineage>
</organism>
<dbReference type="AlphaFoldDB" id="A0A1F5N9S5"/>
<feature type="active site" description="Proton donor/acceptor" evidence="10">
    <location>
        <position position="20"/>
    </location>
</feature>
<protein>
    <recommendedName>
        <fullName evidence="5">phosphomannomutase</fullName>
        <ecNumber evidence="5">5.4.2.8</ecNumber>
    </recommendedName>
</protein>
<dbReference type="GO" id="GO:0006013">
    <property type="term" value="P:mannose metabolic process"/>
    <property type="evidence" value="ECO:0007669"/>
    <property type="project" value="TreeGrafter"/>
</dbReference>
<evidence type="ECO:0000256" key="4">
    <source>
        <dbReference type="ARBA" id="ARBA00011738"/>
    </source>
</evidence>
<evidence type="ECO:0000256" key="1">
    <source>
        <dbReference type="ARBA" id="ARBA00004496"/>
    </source>
</evidence>
<evidence type="ECO:0000256" key="7">
    <source>
        <dbReference type="ARBA" id="ARBA00022723"/>
    </source>
</evidence>
<comment type="pathway">
    <text evidence="2">Nucleotide-sugar biosynthesis; GDP-alpha-D-mannose biosynthesis; alpha-D-mannose 1-phosphate from D-fructose 6-phosphate: step 2/2.</text>
</comment>
<dbReference type="SUPFAM" id="SSF56784">
    <property type="entry name" value="HAD-like"/>
    <property type="match status" value="1"/>
</dbReference>
<feature type="binding site" evidence="11">
    <location>
        <position position="136"/>
    </location>
    <ligand>
        <name>alpha-D-mannose 1-phosphate</name>
        <dbReference type="ChEBI" id="CHEBI:58409"/>
    </ligand>
</feature>
<comment type="cofactor">
    <cofactor evidence="12">
        <name>Mg(2+)</name>
        <dbReference type="ChEBI" id="CHEBI:18420"/>
    </cofactor>
</comment>
<dbReference type="Gene3D" id="3.40.50.1000">
    <property type="entry name" value="HAD superfamily/HAD-like"/>
    <property type="match status" value="1"/>
</dbReference>
<dbReference type="InterPro" id="IPR023214">
    <property type="entry name" value="HAD_sf"/>
</dbReference>
<reference evidence="13 14" key="1">
    <citation type="journal article" date="2016" name="Nat. Commun.">
        <title>Thousands of microbial genomes shed light on interconnected biogeochemical processes in an aquifer system.</title>
        <authorList>
            <person name="Anantharaman K."/>
            <person name="Brown C.T."/>
            <person name="Hug L.A."/>
            <person name="Sharon I."/>
            <person name="Castelle C.J."/>
            <person name="Probst A.J."/>
            <person name="Thomas B.C."/>
            <person name="Singh A."/>
            <person name="Wilkins M.J."/>
            <person name="Karaoz U."/>
            <person name="Brodie E.L."/>
            <person name="Williams K.H."/>
            <person name="Hubbard S.S."/>
            <person name="Banfield J.F."/>
        </authorList>
    </citation>
    <scope>NUCLEOTIDE SEQUENCE [LARGE SCALE GENOMIC DNA]</scope>
</reference>
<dbReference type="GO" id="GO:0005829">
    <property type="term" value="C:cytosol"/>
    <property type="evidence" value="ECO:0007669"/>
    <property type="project" value="TreeGrafter"/>
</dbReference>
<keyword evidence="7 12" id="KW-0479">Metal-binding</keyword>
<evidence type="ECO:0000256" key="11">
    <source>
        <dbReference type="PIRSR" id="PIRSR605002-2"/>
    </source>
</evidence>
<dbReference type="NCBIfam" id="TIGR01484">
    <property type="entry name" value="HAD-SF-IIB"/>
    <property type="match status" value="1"/>
</dbReference>
<evidence type="ECO:0000256" key="5">
    <source>
        <dbReference type="ARBA" id="ARBA00012730"/>
    </source>
</evidence>
<feature type="binding site" evidence="12">
    <location>
        <position position="20"/>
    </location>
    <ligand>
        <name>Mg(2+)</name>
        <dbReference type="ChEBI" id="CHEBI:18420"/>
        <label>1</label>
    </ligand>
</feature>
<evidence type="ECO:0000256" key="3">
    <source>
        <dbReference type="ARBA" id="ARBA00009736"/>
    </source>
</evidence>
<comment type="subcellular location">
    <subcellularLocation>
        <location evidence="1">Cytoplasm</location>
    </subcellularLocation>
</comment>
<dbReference type="EC" id="5.4.2.8" evidence="5"/>
<dbReference type="GO" id="GO:0046872">
    <property type="term" value="F:metal ion binding"/>
    <property type="evidence" value="ECO:0007669"/>
    <property type="project" value="UniProtKB-KW"/>
</dbReference>
<evidence type="ECO:0000256" key="9">
    <source>
        <dbReference type="ARBA" id="ARBA00023235"/>
    </source>
</evidence>
<evidence type="ECO:0000256" key="12">
    <source>
        <dbReference type="PIRSR" id="PIRSR605002-3"/>
    </source>
</evidence>
<dbReference type="Pfam" id="PF08282">
    <property type="entry name" value="Hydrolase_3"/>
    <property type="match status" value="1"/>
</dbReference>
<accession>A0A1F5N9S5</accession>
<gene>
    <name evidence="13" type="ORF">A2717_02870</name>
</gene>
<dbReference type="PANTHER" id="PTHR10466:SF0">
    <property type="entry name" value="PHOSPHOMANNOMUTASE"/>
    <property type="match status" value="1"/>
</dbReference>
<dbReference type="GO" id="GO:0004615">
    <property type="term" value="F:phosphomannomutase activity"/>
    <property type="evidence" value="ECO:0007669"/>
    <property type="project" value="UniProtKB-EC"/>
</dbReference>
<feature type="active site" description="Nucleophile" evidence="10">
    <location>
        <position position="18"/>
    </location>
</feature>
<dbReference type="GO" id="GO:0016791">
    <property type="term" value="F:phosphatase activity"/>
    <property type="evidence" value="ECO:0007669"/>
    <property type="project" value="UniProtKB-ARBA"/>
</dbReference>
<feature type="binding site" evidence="12">
    <location>
        <position position="228"/>
    </location>
    <ligand>
        <name>Mg(2+)</name>
        <dbReference type="ChEBI" id="CHEBI:18420"/>
        <label>1</label>
    </ligand>
</feature>
<evidence type="ECO:0000256" key="2">
    <source>
        <dbReference type="ARBA" id="ARBA00004699"/>
    </source>
</evidence>
<keyword evidence="6" id="KW-0963">Cytoplasm</keyword>
<evidence type="ECO:0000313" key="13">
    <source>
        <dbReference type="EMBL" id="OGE74451.1"/>
    </source>
</evidence>
<comment type="subunit">
    <text evidence="4">Homodimer.</text>
</comment>
<dbReference type="Gene3D" id="3.30.1240.20">
    <property type="match status" value="1"/>
</dbReference>
<comment type="similarity">
    <text evidence="3">Belongs to the eukaryotic PMM family.</text>
</comment>
<dbReference type="InterPro" id="IPR005002">
    <property type="entry name" value="PMM"/>
</dbReference>